<evidence type="ECO:0000313" key="4">
    <source>
        <dbReference type="EMBL" id="KAK1683445.1"/>
    </source>
</evidence>
<dbReference type="PANTHER" id="PTHR47481">
    <property type="match status" value="1"/>
</dbReference>
<dbReference type="InterPro" id="IPR036875">
    <property type="entry name" value="Znf_CCHC_sf"/>
</dbReference>
<dbReference type="GO" id="GO:0008270">
    <property type="term" value="F:zinc ion binding"/>
    <property type="evidence" value="ECO:0007669"/>
    <property type="project" value="UniProtKB-KW"/>
</dbReference>
<feature type="region of interest" description="Disordered" evidence="2">
    <location>
        <begin position="33"/>
        <end position="72"/>
    </location>
</feature>
<dbReference type="AlphaFoldDB" id="A0AAD8WWL7"/>
<evidence type="ECO:0000259" key="3">
    <source>
        <dbReference type="PROSITE" id="PS50158"/>
    </source>
</evidence>
<evidence type="ECO:0000256" key="2">
    <source>
        <dbReference type="SAM" id="MobiDB-lite"/>
    </source>
</evidence>
<dbReference type="EMBL" id="JAUUTY010000002">
    <property type="protein sequence ID" value="KAK1683445.1"/>
    <property type="molecule type" value="Genomic_DNA"/>
</dbReference>
<proteinExistence type="predicted"/>
<feature type="compositionally biased region" description="Low complexity" evidence="2">
    <location>
        <begin position="33"/>
        <end position="51"/>
    </location>
</feature>
<keyword evidence="1" id="KW-0862">Zinc</keyword>
<feature type="compositionally biased region" description="Pro residues" evidence="2">
    <location>
        <begin position="285"/>
        <end position="297"/>
    </location>
</feature>
<feature type="compositionally biased region" description="Pro residues" evidence="2">
    <location>
        <begin position="406"/>
        <end position="419"/>
    </location>
</feature>
<feature type="domain" description="CCHC-type" evidence="3">
    <location>
        <begin position="701"/>
        <end position="716"/>
    </location>
</feature>
<dbReference type="SMART" id="SM00343">
    <property type="entry name" value="ZnF_C2HC"/>
    <property type="match status" value="1"/>
</dbReference>
<name>A0AAD8WWL7_LOLMU</name>
<comment type="caution">
    <text evidence="4">The sequence shown here is derived from an EMBL/GenBank/DDBJ whole genome shotgun (WGS) entry which is preliminary data.</text>
</comment>
<dbReference type="Gene3D" id="4.10.60.10">
    <property type="entry name" value="Zinc finger, CCHC-type"/>
    <property type="match status" value="1"/>
</dbReference>
<dbReference type="InterPro" id="IPR001878">
    <property type="entry name" value="Znf_CCHC"/>
</dbReference>
<keyword evidence="1" id="KW-0479">Metal-binding</keyword>
<feature type="region of interest" description="Disordered" evidence="2">
    <location>
        <begin position="640"/>
        <end position="696"/>
    </location>
</feature>
<feature type="compositionally biased region" description="Polar residues" evidence="2">
    <location>
        <begin position="650"/>
        <end position="661"/>
    </location>
</feature>
<gene>
    <name evidence="4" type="ORF">QYE76_044293</name>
</gene>
<accession>A0AAD8WWL7</accession>
<reference evidence="4" key="1">
    <citation type="submission" date="2023-07" db="EMBL/GenBank/DDBJ databases">
        <title>A chromosome-level genome assembly of Lolium multiflorum.</title>
        <authorList>
            <person name="Chen Y."/>
            <person name="Copetti D."/>
            <person name="Kolliker R."/>
            <person name="Studer B."/>
        </authorList>
    </citation>
    <scope>NUCLEOTIDE SEQUENCE</scope>
    <source>
        <strain evidence="4">02402/16</strain>
        <tissue evidence="4">Leaf</tissue>
    </source>
</reference>
<protein>
    <recommendedName>
        <fullName evidence="3">CCHC-type domain-containing protein</fullName>
    </recommendedName>
</protein>
<dbReference type="SUPFAM" id="SSF57756">
    <property type="entry name" value="Retrovirus zinc finger-like domains"/>
    <property type="match status" value="1"/>
</dbReference>
<keyword evidence="5" id="KW-1185">Reference proteome</keyword>
<keyword evidence="1" id="KW-0863">Zinc-finger</keyword>
<dbReference type="Pfam" id="PF00098">
    <property type="entry name" value="zf-CCHC"/>
    <property type="match status" value="1"/>
</dbReference>
<dbReference type="GO" id="GO:0003676">
    <property type="term" value="F:nucleic acid binding"/>
    <property type="evidence" value="ECO:0007669"/>
    <property type="project" value="InterPro"/>
</dbReference>
<feature type="compositionally biased region" description="Pro residues" evidence="2">
    <location>
        <begin position="365"/>
        <end position="376"/>
    </location>
</feature>
<feature type="compositionally biased region" description="Basic residues" evidence="2">
    <location>
        <begin position="662"/>
        <end position="673"/>
    </location>
</feature>
<dbReference type="PANTHER" id="PTHR47481:SF41">
    <property type="entry name" value="COPIA-LIKE POLYPROTEIN_RETROTRANSPOSON"/>
    <property type="match status" value="1"/>
</dbReference>
<evidence type="ECO:0000313" key="5">
    <source>
        <dbReference type="Proteomes" id="UP001231189"/>
    </source>
</evidence>
<dbReference type="PROSITE" id="PS50158">
    <property type="entry name" value="ZF_CCHC"/>
    <property type="match status" value="1"/>
</dbReference>
<evidence type="ECO:0000256" key="1">
    <source>
        <dbReference type="PROSITE-ProRule" id="PRU00047"/>
    </source>
</evidence>
<dbReference type="Pfam" id="PF14223">
    <property type="entry name" value="Retrotran_gag_2"/>
    <property type="match status" value="2"/>
</dbReference>
<feature type="compositionally biased region" description="Gly residues" evidence="2">
    <location>
        <begin position="301"/>
        <end position="315"/>
    </location>
</feature>
<dbReference type="Proteomes" id="UP001231189">
    <property type="component" value="Unassembled WGS sequence"/>
</dbReference>
<feature type="region of interest" description="Disordered" evidence="2">
    <location>
        <begin position="277"/>
        <end position="419"/>
    </location>
</feature>
<sequence>MTPDEIAAKERELDERTKALDAREATLTQQLAANTTANPNAGTINAGAATPQNPTLAITTAPNPPTHTPNPSTYAPSIKTHVPITLSLNDGHYTSWRELFLVALGRYGLTDHILSDETPSDNGPNSDWGRDDYTVLSWIYGSISTELLSIVMRPGSTAWAIWNAIENLFRDNKMHRALQLEADFRNTPQGDLSIHDYCAKLKALADSLGDVGQPVSDETLVLTVLRGLNESYAHLRSFLPFQAPFPLFLQTRSALLLEESQKKLDTKNAAGTALWASGQSVQPNPGGPRPPPPPPSSPGGASSGGATYGGAGRGSGQSTLFAPYRGSRGPGRGGRGRGRDSPWQFNPWTGAPTRANLQQQQAPWQPAPWSPRPWTPPTHGLLGPRPGIASPQAYTAYGQPSTSYGLPPPPPPPGHHQPPLDPALVNALNNMQFSGSEWYMDSGASSHMASDPGFWGALRRDYWQHDVVFDDEFLHTDNFFPDLSDFFDNLNMGDNDAAAEEQEKFEKVDAMFKAALFSILGDNIVDPYMAFDHGKDAWDALEAKFGVSDAGTELYVMEQYYDYRMTDERSVVEQAHEIQSLAKELEQFKCTLPDKFVAGGIIAKLPPSWRNFATSLKHKRQEFSVSDLIGSLHVEEKARAKDTRARSFEGGSSANVVQKKNFQSHKSKNKNNGKGKFDEKNKASNSTNFKRKTPYKKKGNCHVCGAPGHWAPDCPERHDRRGNSGKSANVVIGVDTEMKDVGYGISPTVLSVARTSSVLMGNGSRASVRGVGTVDLKFTSGKTIQLKNV</sequence>
<organism evidence="4 5">
    <name type="scientific">Lolium multiflorum</name>
    <name type="common">Italian ryegrass</name>
    <name type="synonym">Lolium perenne subsp. multiflorum</name>
    <dbReference type="NCBI Taxonomy" id="4521"/>
    <lineage>
        <taxon>Eukaryota</taxon>
        <taxon>Viridiplantae</taxon>
        <taxon>Streptophyta</taxon>
        <taxon>Embryophyta</taxon>
        <taxon>Tracheophyta</taxon>
        <taxon>Spermatophyta</taxon>
        <taxon>Magnoliopsida</taxon>
        <taxon>Liliopsida</taxon>
        <taxon>Poales</taxon>
        <taxon>Poaceae</taxon>
        <taxon>BOP clade</taxon>
        <taxon>Pooideae</taxon>
        <taxon>Poodae</taxon>
        <taxon>Poeae</taxon>
        <taxon>Poeae Chloroplast Group 2 (Poeae type)</taxon>
        <taxon>Loliodinae</taxon>
        <taxon>Loliinae</taxon>
        <taxon>Lolium</taxon>
    </lineage>
</organism>